<comment type="caution">
    <text evidence="8">The sequence shown here is derived from an EMBL/GenBank/DDBJ whole genome shotgun (WGS) entry which is preliminary data.</text>
</comment>
<keyword evidence="5 6" id="KW-0472">Membrane</keyword>
<feature type="domain" description="EamA" evidence="7">
    <location>
        <begin position="1"/>
        <end position="117"/>
    </location>
</feature>
<keyword evidence="3 6" id="KW-0812">Transmembrane</keyword>
<evidence type="ECO:0000256" key="5">
    <source>
        <dbReference type="ARBA" id="ARBA00023136"/>
    </source>
</evidence>
<reference evidence="9" key="1">
    <citation type="journal article" date="2019" name="Int. J. Syst. Evol. Microbiol.">
        <title>The Global Catalogue of Microorganisms (GCM) 10K type strain sequencing project: providing services to taxonomists for standard genome sequencing and annotation.</title>
        <authorList>
            <consortium name="The Broad Institute Genomics Platform"/>
            <consortium name="The Broad Institute Genome Sequencing Center for Infectious Disease"/>
            <person name="Wu L."/>
            <person name="Ma J."/>
        </authorList>
    </citation>
    <scope>NUCLEOTIDE SEQUENCE [LARGE SCALE GENOMIC DNA]</scope>
    <source>
        <strain evidence="9">CCUG 42001</strain>
    </source>
</reference>
<comment type="similarity">
    <text evidence="2">Belongs to the EamA transporter family.</text>
</comment>
<feature type="transmembrane region" description="Helical" evidence="6">
    <location>
        <begin position="126"/>
        <end position="144"/>
    </location>
</feature>
<feature type="domain" description="EamA" evidence="7">
    <location>
        <begin position="126"/>
        <end position="282"/>
    </location>
</feature>
<feature type="transmembrane region" description="Helical" evidence="6">
    <location>
        <begin position="45"/>
        <end position="66"/>
    </location>
</feature>
<dbReference type="Gene3D" id="1.10.3730.20">
    <property type="match status" value="1"/>
</dbReference>
<comment type="subcellular location">
    <subcellularLocation>
        <location evidence="1">Endomembrane system</location>
        <topology evidence="1">Multi-pass membrane protein</topology>
    </subcellularLocation>
</comment>
<evidence type="ECO:0000313" key="8">
    <source>
        <dbReference type="EMBL" id="MFC6387515.1"/>
    </source>
</evidence>
<gene>
    <name evidence="8" type="ORF">ACFP7A_12985</name>
</gene>
<dbReference type="SUPFAM" id="SSF103481">
    <property type="entry name" value="Multidrug resistance efflux transporter EmrE"/>
    <property type="match status" value="2"/>
</dbReference>
<keyword evidence="4 6" id="KW-1133">Transmembrane helix</keyword>
<evidence type="ECO:0000256" key="6">
    <source>
        <dbReference type="SAM" id="Phobius"/>
    </source>
</evidence>
<dbReference type="InterPro" id="IPR050638">
    <property type="entry name" value="AA-Vitamin_Transporters"/>
</dbReference>
<feature type="transmembrane region" description="Helical" evidence="6">
    <location>
        <begin position="265"/>
        <end position="283"/>
    </location>
</feature>
<proteinExistence type="inferred from homology"/>
<feature type="transmembrane region" description="Helical" evidence="6">
    <location>
        <begin position="15"/>
        <end position="33"/>
    </location>
</feature>
<evidence type="ECO:0000259" key="7">
    <source>
        <dbReference type="Pfam" id="PF00892"/>
    </source>
</evidence>
<evidence type="ECO:0000256" key="4">
    <source>
        <dbReference type="ARBA" id="ARBA00022989"/>
    </source>
</evidence>
<feature type="transmembrane region" description="Helical" evidence="6">
    <location>
        <begin position="240"/>
        <end position="259"/>
    </location>
</feature>
<dbReference type="InterPro" id="IPR037185">
    <property type="entry name" value="EmrE-like"/>
</dbReference>
<feature type="transmembrane region" description="Helical" evidence="6">
    <location>
        <begin position="101"/>
        <end position="120"/>
    </location>
</feature>
<evidence type="ECO:0000256" key="2">
    <source>
        <dbReference type="ARBA" id="ARBA00007362"/>
    </source>
</evidence>
<sequence length="299" mass="32142">MKIAGDTFDPVQITFLRFIIGGLVLLPAALISMHKKNIILRSKDWVLLSVNGFVVVVIGMILFQLAVDHAKASTVAVLFSCNPVFTLVFSFLLLKEKLSKLTLISIILSIIGLLVIVNPANLTEPLGITFSLLSAVAFSIYSMISRWVSIRTGLDGLAITGFSLLIGSLELLALMLLTYLQPIVNAFSGVPALREFSDIPILAGISWGNVPLLLLAGVGNSAAAFALYFMIIESSNVSMASIPFFIKPGLAPLLAFLILSEKITVNLIAGILILLAGSLLTIYSNRTRVSPKKNNLLDT</sequence>
<feature type="transmembrane region" description="Helical" evidence="6">
    <location>
        <begin position="156"/>
        <end position="179"/>
    </location>
</feature>
<dbReference type="EMBL" id="JBHSTQ010000016">
    <property type="protein sequence ID" value="MFC6387515.1"/>
    <property type="molecule type" value="Genomic_DNA"/>
</dbReference>
<feature type="transmembrane region" description="Helical" evidence="6">
    <location>
        <begin position="72"/>
        <end position="94"/>
    </location>
</feature>
<evidence type="ECO:0000256" key="3">
    <source>
        <dbReference type="ARBA" id="ARBA00022692"/>
    </source>
</evidence>
<feature type="transmembrane region" description="Helical" evidence="6">
    <location>
        <begin position="199"/>
        <end position="228"/>
    </location>
</feature>
<evidence type="ECO:0000313" key="9">
    <source>
        <dbReference type="Proteomes" id="UP001596267"/>
    </source>
</evidence>
<evidence type="ECO:0000256" key="1">
    <source>
        <dbReference type="ARBA" id="ARBA00004127"/>
    </source>
</evidence>
<keyword evidence="9" id="KW-1185">Reference proteome</keyword>
<name>A0ABW1WKH1_9BACL</name>
<protein>
    <submittedName>
        <fullName evidence="8">DMT family transporter</fullName>
    </submittedName>
</protein>
<dbReference type="PANTHER" id="PTHR32322:SF2">
    <property type="entry name" value="EAMA DOMAIN-CONTAINING PROTEIN"/>
    <property type="match status" value="1"/>
</dbReference>
<dbReference type="Pfam" id="PF00892">
    <property type="entry name" value="EamA"/>
    <property type="match status" value="2"/>
</dbReference>
<dbReference type="PANTHER" id="PTHR32322">
    <property type="entry name" value="INNER MEMBRANE TRANSPORTER"/>
    <property type="match status" value="1"/>
</dbReference>
<accession>A0ABW1WKH1</accession>
<organism evidence="8 9">
    <name type="scientific">Sporolactobacillus kofuensis</name>
    <dbReference type="NCBI Taxonomy" id="269672"/>
    <lineage>
        <taxon>Bacteria</taxon>
        <taxon>Bacillati</taxon>
        <taxon>Bacillota</taxon>
        <taxon>Bacilli</taxon>
        <taxon>Bacillales</taxon>
        <taxon>Sporolactobacillaceae</taxon>
        <taxon>Sporolactobacillus</taxon>
    </lineage>
</organism>
<dbReference type="Proteomes" id="UP001596267">
    <property type="component" value="Unassembled WGS sequence"/>
</dbReference>
<dbReference type="InterPro" id="IPR000620">
    <property type="entry name" value="EamA_dom"/>
</dbReference>
<dbReference type="RefSeq" id="WP_290443617.1">
    <property type="nucleotide sequence ID" value="NZ_JAMXWN010000018.1"/>
</dbReference>